<gene>
    <name evidence="6" type="ORF">C8A05DRAFT_38093</name>
</gene>
<name>A0AAN6ME06_9PEZI</name>
<sequence length="148" mass="16160">MATNQSVTKGSCFCKQITYQFEGEPVTKLLCHCSACKRLSGSLFALHYPIPPTNFAVTSGQPKTHKFIHPAGLAIEAAFCGNCGTWLYKQVEAKPFEDFYLVQAGTTDLEPGSEANGYWTGAPAVELWVTERAPWLAPVEGAEQRPGF</sequence>
<dbReference type="GO" id="GO:0046872">
    <property type="term" value="F:metal ion binding"/>
    <property type="evidence" value="ECO:0007669"/>
    <property type="project" value="UniProtKB-KW"/>
</dbReference>
<dbReference type="SUPFAM" id="SSF51316">
    <property type="entry name" value="Mss4-like"/>
    <property type="match status" value="1"/>
</dbReference>
<keyword evidence="4" id="KW-0456">Lyase</keyword>
<dbReference type="PROSITE" id="PS51891">
    <property type="entry name" value="CENP_V_GFA"/>
    <property type="match status" value="1"/>
</dbReference>
<dbReference type="PANTHER" id="PTHR33337:SF30">
    <property type="entry name" value="DUF636 DOMAIN PROTEIN (AFU_ORTHOLOGUE AFUA_1G03180)"/>
    <property type="match status" value="1"/>
</dbReference>
<evidence type="ECO:0000259" key="5">
    <source>
        <dbReference type="PROSITE" id="PS51891"/>
    </source>
</evidence>
<dbReference type="Pfam" id="PF04828">
    <property type="entry name" value="GFA"/>
    <property type="match status" value="1"/>
</dbReference>
<keyword evidence="3" id="KW-0862">Zinc</keyword>
<evidence type="ECO:0000313" key="6">
    <source>
        <dbReference type="EMBL" id="KAK3898318.1"/>
    </source>
</evidence>
<evidence type="ECO:0000256" key="3">
    <source>
        <dbReference type="ARBA" id="ARBA00022833"/>
    </source>
</evidence>
<comment type="caution">
    <text evidence="6">The sequence shown here is derived from an EMBL/GenBank/DDBJ whole genome shotgun (WGS) entry which is preliminary data.</text>
</comment>
<protein>
    <submittedName>
        <fullName evidence="6">Mss4-like protein</fullName>
    </submittedName>
</protein>
<dbReference type="AlphaFoldDB" id="A0AAN6ME06"/>
<dbReference type="Gene3D" id="3.90.1590.10">
    <property type="entry name" value="glutathione-dependent formaldehyde- activating enzyme (gfa)"/>
    <property type="match status" value="1"/>
</dbReference>
<accession>A0AAN6ME06</accession>
<evidence type="ECO:0000256" key="2">
    <source>
        <dbReference type="ARBA" id="ARBA00022723"/>
    </source>
</evidence>
<organism evidence="6 7">
    <name type="scientific">Staphylotrichum tortipilum</name>
    <dbReference type="NCBI Taxonomy" id="2831512"/>
    <lineage>
        <taxon>Eukaryota</taxon>
        <taxon>Fungi</taxon>
        <taxon>Dikarya</taxon>
        <taxon>Ascomycota</taxon>
        <taxon>Pezizomycotina</taxon>
        <taxon>Sordariomycetes</taxon>
        <taxon>Sordariomycetidae</taxon>
        <taxon>Sordariales</taxon>
        <taxon>Chaetomiaceae</taxon>
        <taxon>Staphylotrichum</taxon>
    </lineage>
</organism>
<dbReference type="Proteomes" id="UP001303889">
    <property type="component" value="Unassembled WGS sequence"/>
</dbReference>
<dbReference type="EMBL" id="MU855958">
    <property type="protein sequence ID" value="KAK3898318.1"/>
    <property type="molecule type" value="Genomic_DNA"/>
</dbReference>
<reference evidence="6" key="2">
    <citation type="submission" date="2023-05" db="EMBL/GenBank/DDBJ databases">
        <authorList>
            <consortium name="Lawrence Berkeley National Laboratory"/>
            <person name="Steindorff A."/>
            <person name="Hensen N."/>
            <person name="Bonometti L."/>
            <person name="Westerberg I."/>
            <person name="Brannstrom I.O."/>
            <person name="Guillou S."/>
            <person name="Cros-Aarteil S."/>
            <person name="Calhoun S."/>
            <person name="Haridas S."/>
            <person name="Kuo A."/>
            <person name="Mondo S."/>
            <person name="Pangilinan J."/>
            <person name="Riley R."/>
            <person name="Labutti K."/>
            <person name="Andreopoulos B."/>
            <person name="Lipzen A."/>
            <person name="Chen C."/>
            <person name="Yanf M."/>
            <person name="Daum C."/>
            <person name="Ng V."/>
            <person name="Clum A."/>
            <person name="Ohm R."/>
            <person name="Martin F."/>
            <person name="Silar P."/>
            <person name="Natvig D."/>
            <person name="Lalanne C."/>
            <person name="Gautier V."/>
            <person name="Ament-Velasquez S.L."/>
            <person name="Kruys A."/>
            <person name="Hutchinson M.I."/>
            <person name="Powell A.J."/>
            <person name="Barry K."/>
            <person name="Miller A.N."/>
            <person name="Grigoriev I.V."/>
            <person name="Debuchy R."/>
            <person name="Gladieux P."/>
            <person name="Thoren M.H."/>
            <person name="Johannesson H."/>
        </authorList>
    </citation>
    <scope>NUCLEOTIDE SEQUENCE</scope>
    <source>
        <strain evidence="6">CBS 103.79</strain>
    </source>
</reference>
<dbReference type="InterPro" id="IPR011057">
    <property type="entry name" value="Mss4-like_sf"/>
</dbReference>
<keyword evidence="7" id="KW-1185">Reference proteome</keyword>
<comment type="similarity">
    <text evidence="1">Belongs to the Gfa family.</text>
</comment>
<evidence type="ECO:0000313" key="7">
    <source>
        <dbReference type="Proteomes" id="UP001303889"/>
    </source>
</evidence>
<keyword evidence="2" id="KW-0479">Metal-binding</keyword>
<reference evidence="6" key="1">
    <citation type="journal article" date="2023" name="Mol. Phylogenet. Evol.">
        <title>Genome-scale phylogeny and comparative genomics of the fungal order Sordariales.</title>
        <authorList>
            <person name="Hensen N."/>
            <person name="Bonometti L."/>
            <person name="Westerberg I."/>
            <person name="Brannstrom I.O."/>
            <person name="Guillou S."/>
            <person name="Cros-Aarteil S."/>
            <person name="Calhoun S."/>
            <person name="Haridas S."/>
            <person name="Kuo A."/>
            <person name="Mondo S."/>
            <person name="Pangilinan J."/>
            <person name="Riley R."/>
            <person name="LaButti K."/>
            <person name="Andreopoulos B."/>
            <person name="Lipzen A."/>
            <person name="Chen C."/>
            <person name="Yan M."/>
            <person name="Daum C."/>
            <person name="Ng V."/>
            <person name="Clum A."/>
            <person name="Steindorff A."/>
            <person name="Ohm R.A."/>
            <person name="Martin F."/>
            <person name="Silar P."/>
            <person name="Natvig D.O."/>
            <person name="Lalanne C."/>
            <person name="Gautier V."/>
            <person name="Ament-Velasquez S.L."/>
            <person name="Kruys A."/>
            <person name="Hutchinson M.I."/>
            <person name="Powell A.J."/>
            <person name="Barry K."/>
            <person name="Miller A.N."/>
            <person name="Grigoriev I.V."/>
            <person name="Debuchy R."/>
            <person name="Gladieux P."/>
            <person name="Hiltunen Thoren M."/>
            <person name="Johannesson H."/>
        </authorList>
    </citation>
    <scope>NUCLEOTIDE SEQUENCE</scope>
    <source>
        <strain evidence="6">CBS 103.79</strain>
    </source>
</reference>
<feature type="domain" description="CENP-V/GFA" evidence="5">
    <location>
        <begin position="8"/>
        <end position="136"/>
    </location>
</feature>
<dbReference type="GO" id="GO:0016846">
    <property type="term" value="F:carbon-sulfur lyase activity"/>
    <property type="evidence" value="ECO:0007669"/>
    <property type="project" value="InterPro"/>
</dbReference>
<proteinExistence type="inferred from homology"/>
<dbReference type="InterPro" id="IPR006913">
    <property type="entry name" value="CENP-V/GFA"/>
</dbReference>
<evidence type="ECO:0000256" key="4">
    <source>
        <dbReference type="ARBA" id="ARBA00023239"/>
    </source>
</evidence>
<evidence type="ECO:0000256" key="1">
    <source>
        <dbReference type="ARBA" id="ARBA00005495"/>
    </source>
</evidence>
<dbReference type="PANTHER" id="PTHR33337">
    <property type="entry name" value="GFA DOMAIN-CONTAINING PROTEIN"/>
    <property type="match status" value="1"/>
</dbReference>